<name>A0A8J3WVW9_9ACTN</name>
<proteinExistence type="predicted"/>
<protein>
    <recommendedName>
        <fullName evidence="4">LRV domain-containing protein</fullName>
    </recommendedName>
</protein>
<organism evidence="2 3">
    <name type="scientific">Planobispora takensis</name>
    <dbReference type="NCBI Taxonomy" id="1367882"/>
    <lineage>
        <taxon>Bacteria</taxon>
        <taxon>Bacillati</taxon>
        <taxon>Actinomycetota</taxon>
        <taxon>Actinomycetes</taxon>
        <taxon>Streptosporangiales</taxon>
        <taxon>Streptosporangiaceae</taxon>
        <taxon>Planobispora</taxon>
    </lineage>
</organism>
<sequence length="463" mass="51329">MNILSGLAANPALPTSLMLRMLQPTAMADALPYLAWRSHLPEQVVEAFIGHRDATVRECFAVNPHVSAETRSKLARDPVLRVRRALAAGPEWRRFQRRTTPLTDAAYGLLTHDPCIEVRCELARNWQTPAPVLTVLAADPEPEVRRTMCPGWDRLPEHAKAALLDDVDPSVRRAAWLRAYRERPELLDAILAGDDAAQIVGEAPLPRAMAESYARSDDPGHRHLAAGNPHLDRDLVEELSADPDPRVRLMISLRPELTEAKRSAIAYDPELYQVHVPLSWIRDRFTDASAMVHYARSAHVVLRRSVACNPDLGPDLVERLAHDDDPAVRLLLAEHHPDAPAALLLRVVMDDAGYSEGELTGRPRFPGAGLARFADSPHSRERRLVVLDPQASADVIERLSHDEERRVRMAMARDPRLPVPRILALLRDSDDQVAFSAAANPALPAGAMAQLVQTAGETEGRLW</sequence>
<gene>
    <name evidence="2" type="ORF">Pta02_62190</name>
</gene>
<accession>A0A8J3WVW9</accession>
<evidence type="ECO:0000313" key="2">
    <source>
        <dbReference type="EMBL" id="GII04211.1"/>
    </source>
</evidence>
<comment type="caution">
    <text evidence="2">The sequence shown here is derived from an EMBL/GenBank/DDBJ whole genome shotgun (WGS) entry which is preliminary data.</text>
</comment>
<evidence type="ECO:0000256" key="1">
    <source>
        <dbReference type="SAM" id="MobiDB-lite"/>
    </source>
</evidence>
<dbReference type="EMBL" id="BOOK01000047">
    <property type="protein sequence ID" value="GII04211.1"/>
    <property type="molecule type" value="Genomic_DNA"/>
</dbReference>
<dbReference type="InterPro" id="IPR011989">
    <property type="entry name" value="ARM-like"/>
</dbReference>
<reference evidence="2" key="1">
    <citation type="submission" date="2021-01" db="EMBL/GenBank/DDBJ databases">
        <title>Whole genome shotgun sequence of Planobispora takensis NBRC 109077.</title>
        <authorList>
            <person name="Komaki H."/>
            <person name="Tamura T."/>
        </authorList>
    </citation>
    <scope>NUCLEOTIDE SEQUENCE</scope>
    <source>
        <strain evidence="2">NBRC 109077</strain>
    </source>
</reference>
<dbReference type="Gene3D" id="1.25.10.10">
    <property type="entry name" value="Leucine-rich Repeat Variant"/>
    <property type="match status" value="2"/>
</dbReference>
<keyword evidence="3" id="KW-1185">Reference proteome</keyword>
<dbReference type="RefSeq" id="WP_203878472.1">
    <property type="nucleotide sequence ID" value="NZ_BOOK01000047.1"/>
</dbReference>
<evidence type="ECO:0000313" key="3">
    <source>
        <dbReference type="Proteomes" id="UP000634476"/>
    </source>
</evidence>
<evidence type="ECO:0008006" key="4">
    <source>
        <dbReference type="Google" id="ProtNLM"/>
    </source>
</evidence>
<dbReference type="AlphaFoldDB" id="A0A8J3WVW9"/>
<feature type="region of interest" description="Disordered" evidence="1">
    <location>
        <begin position="211"/>
        <end position="231"/>
    </location>
</feature>
<dbReference type="Proteomes" id="UP000634476">
    <property type="component" value="Unassembled WGS sequence"/>
</dbReference>